<dbReference type="SUPFAM" id="SSF48264">
    <property type="entry name" value="Cytochrome P450"/>
    <property type="match status" value="1"/>
</dbReference>
<keyword evidence="3 7" id="KW-0349">Heme</keyword>
<dbReference type="PANTHER" id="PTHR24305:SF232">
    <property type="entry name" value="P450, PUTATIVE (EUROFUNG)-RELATED"/>
    <property type="match status" value="1"/>
</dbReference>
<dbReference type="Gene3D" id="1.10.630.10">
    <property type="entry name" value="Cytochrome P450"/>
    <property type="match status" value="1"/>
</dbReference>
<dbReference type="Pfam" id="PF00067">
    <property type="entry name" value="p450"/>
    <property type="match status" value="1"/>
</dbReference>
<name>A0AAV9G6H4_9PEZI</name>
<keyword evidence="11" id="KW-1185">Reference proteome</keyword>
<keyword evidence="6 8" id="KW-0503">Monooxygenase</keyword>
<comment type="caution">
    <text evidence="10">The sequence shown here is derived from an EMBL/GenBank/DDBJ whole genome shotgun (WGS) entry which is preliminary data.</text>
</comment>
<evidence type="ECO:0000256" key="4">
    <source>
        <dbReference type="ARBA" id="ARBA00022723"/>
    </source>
</evidence>
<comment type="similarity">
    <text evidence="2 8">Belongs to the cytochrome P450 family.</text>
</comment>
<organism evidence="10 11">
    <name type="scientific">Podospora aff. communis PSN243</name>
    <dbReference type="NCBI Taxonomy" id="3040156"/>
    <lineage>
        <taxon>Eukaryota</taxon>
        <taxon>Fungi</taxon>
        <taxon>Dikarya</taxon>
        <taxon>Ascomycota</taxon>
        <taxon>Pezizomycotina</taxon>
        <taxon>Sordariomycetes</taxon>
        <taxon>Sordariomycetidae</taxon>
        <taxon>Sordariales</taxon>
        <taxon>Podosporaceae</taxon>
        <taxon>Podospora</taxon>
    </lineage>
</organism>
<dbReference type="InterPro" id="IPR017972">
    <property type="entry name" value="Cyt_P450_CS"/>
</dbReference>
<keyword evidence="9" id="KW-1133">Transmembrane helix</keyword>
<dbReference type="EMBL" id="MU865987">
    <property type="protein sequence ID" value="KAK4443778.1"/>
    <property type="molecule type" value="Genomic_DNA"/>
</dbReference>
<feature type="transmembrane region" description="Helical" evidence="9">
    <location>
        <begin position="20"/>
        <end position="38"/>
    </location>
</feature>
<evidence type="ECO:0000313" key="11">
    <source>
        <dbReference type="Proteomes" id="UP001321760"/>
    </source>
</evidence>
<dbReference type="InterPro" id="IPR002403">
    <property type="entry name" value="Cyt_P450_E_grp-IV"/>
</dbReference>
<keyword evidence="4 7" id="KW-0479">Metal-binding</keyword>
<dbReference type="GO" id="GO:0005506">
    <property type="term" value="F:iron ion binding"/>
    <property type="evidence" value="ECO:0007669"/>
    <property type="project" value="InterPro"/>
</dbReference>
<evidence type="ECO:0000256" key="2">
    <source>
        <dbReference type="ARBA" id="ARBA00010617"/>
    </source>
</evidence>
<dbReference type="CDD" id="cd11060">
    <property type="entry name" value="CYP57A1-like"/>
    <property type="match status" value="1"/>
</dbReference>
<accession>A0AAV9G6H4</accession>
<keyword evidence="9" id="KW-0812">Transmembrane</keyword>
<keyword evidence="8" id="KW-0560">Oxidoreductase</keyword>
<dbReference type="GO" id="GO:0016705">
    <property type="term" value="F:oxidoreductase activity, acting on paired donors, with incorporation or reduction of molecular oxygen"/>
    <property type="evidence" value="ECO:0007669"/>
    <property type="project" value="InterPro"/>
</dbReference>
<reference evidence="10" key="1">
    <citation type="journal article" date="2023" name="Mol. Phylogenet. Evol.">
        <title>Genome-scale phylogeny and comparative genomics of the fungal order Sordariales.</title>
        <authorList>
            <person name="Hensen N."/>
            <person name="Bonometti L."/>
            <person name="Westerberg I."/>
            <person name="Brannstrom I.O."/>
            <person name="Guillou S."/>
            <person name="Cros-Aarteil S."/>
            <person name="Calhoun S."/>
            <person name="Haridas S."/>
            <person name="Kuo A."/>
            <person name="Mondo S."/>
            <person name="Pangilinan J."/>
            <person name="Riley R."/>
            <person name="LaButti K."/>
            <person name="Andreopoulos B."/>
            <person name="Lipzen A."/>
            <person name="Chen C."/>
            <person name="Yan M."/>
            <person name="Daum C."/>
            <person name="Ng V."/>
            <person name="Clum A."/>
            <person name="Steindorff A."/>
            <person name="Ohm R.A."/>
            <person name="Martin F."/>
            <person name="Silar P."/>
            <person name="Natvig D.O."/>
            <person name="Lalanne C."/>
            <person name="Gautier V."/>
            <person name="Ament-Velasquez S.L."/>
            <person name="Kruys A."/>
            <person name="Hutchinson M.I."/>
            <person name="Powell A.J."/>
            <person name="Barry K."/>
            <person name="Miller A.N."/>
            <person name="Grigoriev I.V."/>
            <person name="Debuchy R."/>
            <person name="Gladieux P."/>
            <person name="Hiltunen Thoren M."/>
            <person name="Johannesson H."/>
        </authorList>
    </citation>
    <scope>NUCLEOTIDE SEQUENCE</scope>
    <source>
        <strain evidence="10">PSN243</strain>
    </source>
</reference>
<dbReference type="InterPro" id="IPR050121">
    <property type="entry name" value="Cytochrome_P450_monoxygenase"/>
</dbReference>
<sequence length="516" mass="57870">MGNETVVPTLGLNFNTIQGSLSATLLALLLFLFGSYISSPLRKYPGPFLARFTNLWRLFHVTRGSFHLVIDELHKKYGPIVRIGPNVIDVDYPELIKTVFNIKGDWKKTESVRASSALVEGHIVYNLFSEIDVEKHAREKKPIAKFYSPTGVAPLEPHMDKSITQLCDELEKRFIPGKPFDLCDWITYYTWDVVGNVTFSEPLGYLAAGRDFDGTLSNAEKALDYFSMVTCIPRLDYWLDKNPVYRIGPPGFGGITGVSINRLIARYQGADSAHHSAAVPDYLDKFIEAKNANPDTVNDNQIVSWLMINMIAGADTTAVILRTAFYHALRNPGIWSRLRAELSAAGLDRPSSPVSFKVARSLPYLDALIRESLRILPGVSLGLERYVPPGGVVLPTGDSLPQDTILSMNPYILCRNKEVFGKDADEFRPERWLRAEGEAEEVFANRLRAMNDADLSFGGGSRICLGKHMALMQIYKVVATVVGRYEVVLDDRKKDWKVVNSFFPRQTGIIVRMEKR</sequence>
<dbReference type="PRINTS" id="PR00465">
    <property type="entry name" value="EP450IV"/>
</dbReference>
<evidence type="ECO:0000256" key="7">
    <source>
        <dbReference type="PIRSR" id="PIRSR602403-1"/>
    </source>
</evidence>
<dbReference type="GO" id="GO:0004497">
    <property type="term" value="F:monooxygenase activity"/>
    <property type="evidence" value="ECO:0007669"/>
    <property type="project" value="UniProtKB-KW"/>
</dbReference>
<dbReference type="InterPro" id="IPR036396">
    <property type="entry name" value="Cyt_P450_sf"/>
</dbReference>
<proteinExistence type="inferred from homology"/>
<gene>
    <name evidence="10" type="ORF">QBC34DRAFT_385982</name>
</gene>
<feature type="binding site" description="axial binding residue" evidence="7">
    <location>
        <position position="464"/>
    </location>
    <ligand>
        <name>heme</name>
        <dbReference type="ChEBI" id="CHEBI:30413"/>
    </ligand>
    <ligandPart>
        <name>Fe</name>
        <dbReference type="ChEBI" id="CHEBI:18248"/>
    </ligandPart>
</feature>
<protein>
    <submittedName>
        <fullName evidence="10">Cytochrome P450</fullName>
    </submittedName>
</protein>
<keyword evidence="9" id="KW-0472">Membrane</keyword>
<evidence type="ECO:0000256" key="8">
    <source>
        <dbReference type="RuleBase" id="RU000461"/>
    </source>
</evidence>
<dbReference type="GO" id="GO:0020037">
    <property type="term" value="F:heme binding"/>
    <property type="evidence" value="ECO:0007669"/>
    <property type="project" value="InterPro"/>
</dbReference>
<dbReference type="PROSITE" id="PS00086">
    <property type="entry name" value="CYTOCHROME_P450"/>
    <property type="match status" value="1"/>
</dbReference>
<dbReference type="Proteomes" id="UP001321760">
    <property type="component" value="Unassembled WGS sequence"/>
</dbReference>
<evidence type="ECO:0000256" key="1">
    <source>
        <dbReference type="ARBA" id="ARBA00001971"/>
    </source>
</evidence>
<dbReference type="PANTHER" id="PTHR24305">
    <property type="entry name" value="CYTOCHROME P450"/>
    <property type="match status" value="1"/>
</dbReference>
<evidence type="ECO:0000256" key="3">
    <source>
        <dbReference type="ARBA" id="ARBA00022617"/>
    </source>
</evidence>
<dbReference type="InterPro" id="IPR001128">
    <property type="entry name" value="Cyt_P450"/>
</dbReference>
<comment type="cofactor">
    <cofactor evidence="1 7">
        <name>heme</name>
        <dbReference type="ChEBI" id="CHEBI:30413"/>
    </cofactor>
</comment>
<evidence type="ECO:0000256" key="5">
    <source>
        <dbReference type="ARBA" id="ARBA00023004"/>
    </source>
</evidence>
<keyword evidence="5 7" id="KW-0408">Iron</keyword>
<evidence type="ECO:0000256" key="9">
    <source>
        <dbReference type="SAM" id="Phobius"/>
    </source>
</evidence>
<dbReference type="PRINTS" id="PR00385">
    <property type="entry name" value="P450"/>
</dbReference>
<evidence type="ECO:0000313" key="10">
    <source>
        <dbReference type="EMBL" id="KAK4443778.1"/>
    </source>
</evidence>
<evidence type="ECO:0000256" key="6">
    <source>
        <dbReference type="ARBA" id="ARBA00023033"/>
    </source>
</evidence>
<dbReference type="AlphaFoldDB" id="A0AAV9G6H4"/>
<reference evidence="10" key="2">
    <citation type="submission" date="2023-05" db="EMBL/GenBank/DDBJ databases">
        <authorList>
            <consortium name="Lawrence Berkeley National Laboratory"/>
            <person name="Steindorff A."/>
            <person name="Hensen N."/>
            <person name="Bonometti L."/>
            <person name="Westerberg I."/>
            <person name="Brannstrom I.O."/>
            <person name="Guillou S."/>
            <person name="Cros-Aarteil S."/>
            <person name="Calhoun S."/>
            <person name="Haridas S."/>
            <person name="Kuo A."/>
            <person name="Mondo S."/>
            <person name="Pangilinan J."/>
            <person name="Riley R."/>
            <person name="Labutti K."/>
            <person name="Andreopoulos B."/>
            <person name="Lipzen A."/>
            <person name="Chen C."/>
            <person name="Yanf M."/>
            <person name="Daum C."/>
            <person name="Ng V."/>
            <person name="Clum A."/>
            <person name="Ohm R."/>
            <person name="Martin F."/>
            <person name="Silar P."/>
            <person name="Natvig D."/>
            <person name="Lalanne C."/>
            <person name="Gautier V."/>
            <person name="Ament-Velasquez S.L."/>
            <person name="Kruys A."/>
            <person name="Hutchinson M.I."/>
            <person name="Powell A.J."/>
            <person name="Barry K."/>
            <person name="Miller A.N."/>
            <person name="Grigoriev I.V."/>
            <person name="Debuchy R."/>
            <person name="Gladieux P."/>
            <person name="Thoren M.H."/>
            <person name="Johannesson H."/>
        </authorList>
    </citation>
    <scope>NUCLEOTIDE SEQUENCE</scope>
    <source>
        <strain evidence="10">PSN243</strain>
    </source>
</reference>